<evidence type="ECO:0000256" key="11">
    <source>
        <dbReference type="ARBA" id="ARBA00048336"/>
    </source>
</evidence>
<evidence type="ECO:0000256" key="1">
    <source>
        <dbReference type="ARBA" id="ARBA00004123"/>
    </source>
</evidence>
<keyword evidence="5 13" id="KW-0378">Hydrolase</keyword>
<feature type="compositionally biased region" description="Low complexity" evidence="14">
    <location>
        <begin position="267"/>
        <end position="283"/>
    </location>
</feature>
<evidence type="ECO:0000256" key="9">
    <source>
        <dbReference type="ARBA" id="ARBA00045547"/>
    </source>
</evidence>
<keyword evidence="8 13" id="KW-0539">Nucleus</keyword>
<evidence type="ECO:0000313" key="16">
    <source>
        <dbReference type="EMBL" id="KAG9278830.1"/>
    </source>
</evidence>
<keyword evidence="3 13" id="KW-0479">Metal-binding</keyword>
<dbReference type="OrthoDB" id="2590500at2759"/>
<keyword evidence="7 13" id="KW-0904">Protein phosphatase</keyword>
<comment type="caution">
    <text evidence="16">The sequence shown here is derived from an EMBL/GenBank/DDBJ whole genome shotgun (WGS) entry which is preliminary data.</text>
</comment>
<dbReference type="InterPro" id="IPR039693">
    <property type="entry name" value="Rtr1/RPAP2"/>
</dbReference>
<comment type="similarity">
    <text evidence="2 12 13">Belongs to the RPAP2 family.</text>
</comment>
<evidence type="ECO:0000313" key="17">
    <source>
        <dbReference type="Proteomes" id="UP000752171"/>
    </source>
</evidence>
<comment type="catalytic activity">
    <reaction evidence="10 13">
        <text>O-phospho-L-seryl-[protein] + H2O = L-seryl-[protein] + phosphate</text>
        <dbReference type="Rhea" id="RHEA:20629"/>
        <dbReference type="Rhea" id="RHEA-COMP:9863"/>
        <dbReference type="Rhea" id="RHEA-COMP:11604"/>
        <dbReference type="ChEBI" id="CHEBI:15377"/>
        <dbReference type="ChEBI" id="CHEBI:29999"/>
        <dbReference type="ChEBI" id="CHEBI:43474"/>
        <dbReference type="ChEBI" id="CHEBI:83421"/>
        <dbReference type="EC" id="3.1.3.16"/>
    </reaction>
</comment>
<dbReference type="GO" id="GO:0008270">
    <property type="term" value="F:zinc ion binding"/>
    <property type="evidence" value="ECO:0007669"/>
    <property type="project" value="UniProtKB-KW"/>
</dbReference>
<gene>
    <name evidence="16" type="primary">RPAP2</name>
    <name evidence="16" type="ORF">AMEX_G6755</name>
</gene>
<evidence type="ECO:0000256" key="6">
    <source>
        <dbReference type="ARBA" id="ARBA00022833"/>
    </source>
</evidence>
<evidence type="ECO:0000256" key="8">
    <source>
        <dbReference type="ARBA" id="ARBA00023242"/>
    </source>
</evidence>
<dbReference type="InterPro" id="IPR007308">
    <property type="entry name" value="Rtr1/RPAP2_dom"/>
</dbReference>
<dbReference type="PANTHER" id="PTHR14732">
    <property type="entry name" value="RNA POLYMERASE II SUBUNIT B1 CTD PHOSPHATASE RPAP2-RELATED"/>
    <property type="match status" value="1"/>
</dbReference>
<keyword evidence="6 13" id="KW-0862">Zinc</keyword>
<reference evidence="16 17" key="1">
    <citation type="submission" date="2021-07" db="EMBL/GenBank/DDBJ databases">
        <authorList>
            <person name="Imarazene B."/>
            <person name="Zahm M."/>
            <person name="Klopp C."/>
            <person name="Cabau C."/>
            <person name="Beille S."/>
            <person name="Jouanno E."/>
            <person name="Castinel A."/>
            <person name="Lluch J."/>
            <person name="Gil L."/>
            <person name="Kuchtly C."/>
            <person name="Lopez Roques C."/>
            <person name="Donnadieu C."/>
            <person name="Parrinello H."/>
            <person name="Journot L."/>
            <person name="Du K."/>
            <person name="Schartl M."/>
            <person name="Retaux S."/>
            <person name="Guiguen Y."/>
        </authorList>
    </citation>
    <scope>NUCLEOTIDE SEQUENCE [LARGE SCALE GENOMIC DNA]</scope>
    <source>
        <strain evidence="16">Pach_M1</strain>
        <tissue evidence="16">Testis</tissue>
    </source>
</reference>
<evidence type="ECO:0000256" key="10">
    <source>
        <dbReference type="ARBA" id="ARBA00047761"/>
    </source>
</evidence>
<comment type="subunit">
    <text evidence="13">Associates with the RNA polymerase II complex.</text>
</comment>
<comment type="function">
    <text evidence="9">Protein phosphatase that displays CTD phosphatase activity and regulates transcription of snRNA genes. Recognizes and binds phosphorylated 'Ser-7' of the C-terminal heptapeptide repeat domain (CTD) of the largest RNA polymerase II subunit POLR2A, and mediates dephosphorylation of 'Ser-5' of the CTD, thereby promoting transcription of snRNA genes. Downstream of EIF2AK3/PERK, dephosphorylates ERN1, a sensor for the endoplasmic reticulum unfolded protein response (UPR), to abort failed ER-stress adaptation and trigger apoptosis.</text>
</comment>
<dbReference type="GO" id="GO:0008420">
    <property type="term" value="F:RNA polymerase II CTD heptapeptide repeat phosphatase activity"/>
    <property type="evidence" value="ECO:0007669"/>
    <property type="project" value="UniProtKB-UniRule"/>
</dbReference>
<feature type="compositionally biased region" description="Basic and acidic residues" evidence="14">
    <location>
        <begin position="230"/>
        <end position="258"/>
    </location>
</feature>
<evidence type="ECO:0000256" key="4">
    <source>
        <dbReference type="ARBA" id="ARBA00022771"/>
    </source>
</evidence>
<organism evidence="16 17">
    <name type="scientific">Astyanax mexicanus</name>
    <name type="common">Blind cave fish</name>
    <name type="synonym">Astyanax fasciatus mexicanus</name>
    <dbReference type="NCBI Taxonomy" id="7994"/>
    <lineage>
        <taxon>Eukaryota</taxon>
        <taxon>Metazoa</taxon>
        <taxon>Chordata</taxon>
        <taxon>Craniata</taxon>
        <taxon>Vertebrata</taxon>
        <taxon>Euteleostomi</taxon>
        <taxon>Actinopterygii</taxon>
        <taxon>Neopterygii</taxon>
        <taxon>Teleostei</taxon>
        <taxon>Ostariophysi</taxon>
        <taxon>Characiformes</taxon>
        <taxon>Characoidei</taxon>
        <taxon>Acestrorhamphidae</taxon>
        <taxon>Acestrorhamphinae</taxon>
        <taxon>Astyanax</taxon>
    </lineage>
</organism>
<evidence type="ECO:0000256" key="12">
    <source>
        <dbReference type="PROSITE-ProRule" id="PRU00812"/>
    </source>
</evidence>
<evidence type="ECO:0000256" key="7">
    <source>
        <dbReference type="ARBA" id="ARBA00022912"/>
    </source>
</evidence>
<name>A0A8T2M5C4_ASTMX</name>
<comment type="catalytic activity">
    <reaction evidence="11 13">
        <text>O-phospho-L-threonyl-[protein] + H2O = L-threonyl-[protein] + phosphate</text>
        <dbReference type="Rhea" id="RHEA:47004"/>
        <dbReference type="Rhea" id="RHEA-COMP:11060"/>
        <dbReference type="Rhea" id="RHEA-COMP:11605"/>
        <dbReference type="ChEBI" id="CHEBI:15377"/>
        <dbReference type="ChEBI" id="CHEBI:30013"/>
        <dbReference type="ChEBI" id="CHEBI:43474"/>
        <dbReference type="ChEBI" id="CHEBI:61977"/>
        <dbReference type="EC" id="3.1.3.16"/>
    </reaction>
</comment>
<feature type="region of interest" description="Disordered" evidence="14">
    <location>
        <begin position="692"/>
        <end position="711"/>
    </location>
</feature>
<feature type="region of interest" description="Disordered" evidence="14">
    <location>
        <begin position="487"/>
        <end position="516"/>
    </location>
</feature>
<evidence type="ECO:0000259" key="15">
    <source>
        <dbReference type="PROSITE" id="PS51479"/>
    </source>
</evidence>
<dbReference type="GO" id="GO:0005634">
    <property type="term" value="C:nucleus"/>
    <property type="evidence" value="ECO:0007669"/>
    <property type="project" value="UniProtKB-SubCell"/>
</dbReference>
<evidence type="ECO:0000256" key="2">
    <source>
        <dbReference type="ARBA" id="ARBA00005676"/>
    </source>
</evidence>
<feature type="domain" description="RTR1-type" evidence="15">
    <location>
        <begin position="70"/>
        <end position="153"/>
    </location>
</feature>
<evidence type="ECO:0000256" key="14">
    <source>
        <dbReference type="SAM" id="MobiDB-lite"/>
    </source>
</evidence>
<feature type="region of interest" description="Disordered" evidence="14">
    <location>
        <begin position="739"/>
        <end position="763"/>
    </location>
</feature>
<keyword evidence="4 13" id="KW-0863">Zinc-finger</keyword>
<feature type="region of interest" description="Disordered" evidence="14">
    <location>
        <begin position="1"/>
        <end position="33"/>
    </location>
</feature>
<dbReference type="Proteomes" id="UP000752171">
    <property type="component" value="Unassembled WGS sequence"/>
</dbReference>
<dbReference type="InterPro" id="IPR038534">
    <property type="entry name" value="Rtr1/RPAP2_sf"/>
</dbReference>
<dbReference type="PANTHER" id="PTHR14732:SF0">
    <property type="entry name" value="RNA POLYMERASE II SUBUNIT B1 CTD PHOSPHATASE RPAP2-RELATED"/>
    <property type="match status" value="1"/>
</dbReference>
<dbReference type="EMBL" id="JAICCE010000004">
    <property type="protein sequence ID" value="KAG9278830.1"/>
    <property type="molecule type" value="Genomic_DNA"/>
</dbReference>
<feature type="compositionally biased region" description="Basic residues" evidence="14">
    <location>
        <begin position="7"/>
        <end position="18"/>
    </location>
</feature>
<evidence type="ECO:0000256" key="3">
    <source>
        <dbReference type="ARBA" id="ARBA00022723"/>
    </source>
</evidence>
<feature type="compositionally biased region" description="Acidic residues" evidence="14">
    <location>
        <begin position="672"/>
        <end position="684"/>
    </location>
</feature>
<feature type="compositionally biased region" description="Basic and acidic residues" evidence="14">
    <location>
        <begin position="19"/>
        <end position="33"/>
    </location>
</feature>
<dbReference type="Pfam" id="PF04181">
    <property type="entry name" value="RPAP2_Rtr1"/>
    <property type="match status" value="1"/>
</dbReference>
<dbReference type="PROSITE" id="PS51479">
    <property type="entry name" value="ZF_RTR1"/>
    <property type="match status" value="1"/>
</dbReference>
<feature type="region of interest" description="Disordered" evidence="14">
    <location>
        <begin position="662"/>
        <end position="684"/>
    </location>
</feature>
<dbReference type="AlphaFoldDB" id="A0A8T2M5C4"/>
<protein>
    <recommendedName>
        <fullName evidence="13">RNA polymerase II subunit B1 CTD phosphatase RPAP2 homolog</fullName>
        <ecNumber evidence="13">3.1.3.16</ecNumber>
    </recommendedName>
</protein>
<comment type="subcellular location">
    <subcellularLocation>
        <location evidence="1 13">Nucleus</location>
    </subcellularLocation>
</comment>
<sequence>MDAGEKRRVRSSKGRKKGGRDPPARSAAEEARRREVLKETLREKLELERRARQVVERLLDDSVTEELLIDCARLITPANYKDAVEERSIAKMCGYPVCPNKLTIVPAQQYKISTKTNKVYDITERKCFCSNFCYKASKSFEVQISKSPLWLRKEERPSEIKLMKTGDGGSSGLEIKLTDRPVNEGDIENPNPEHSEHRGGSSGPSDSSDVEQDFVSSVVSGESRRKPRVHWGELPKRDDGSGHGRSEHGHRPPREKRQQNLGKTETETSNNPNETSSRPSPETSDLHTVPSLVGKDKDTPVEETRKLLDQVALSDSPLLANANEDTNVTSGTNIVSTDINMNTASSGTNVNTTSSGTNVNAASSGTNVNTTSSGTNVNAASSGTNVNAASSGTNVNAASSGTNVNATSSGTNVNATSSGTIVNATSTCTNVNTTSGTNVNPVSSGTKVKATFSGTSVNAASSGTNVNAASTGTNVNATSSGTKVNAASAGTSVNATSTGTNVNATSSGPNVNGASSGTNVNATSSCHNVNAASPCSNINAISCGTNLKAASSGTNVNAASSGTNVNAASSGTNVNAALSGTNINAASSGTIPTNVTSDTNPNISQVGMSKKSAAGLKNVLQNHVRTKTEVPAVKLGLLQNLRITLSEWRTEETMRFLYGQDFIPQPEPSGQVEEEEEELDEDDLEDVEEVAERVKRPAGGPARSTASTPDFNRLKKEAELQKLRVKEFYKGVCLLPEGAETEVREESDNTLQGGAKDPPLPPVDSHAQRLIQKRIAVEKLSRSLQDIVGPLRLTMNDVMNDINNLVRTFRLTNTNIIHKPPEWTLIAVVLLSVLTEVSPLLNESMATPSSVQYISSLMKELQLEDQDLQNLVQLFRPRPQISSTHLH</sequence>
<proteinExistence type="inferred from homology"/>
<dbReference type="EC" id="3.1.3.16" evidence="13"/>
<feature type="region of interest" description="Disordered" evidence="14">
    <location>
        <begin position="161"/>
        <end position="301"/>
    </location>
</feature>
<evidence type="ECO:0000256" key="5">
    <source>
        <dbReference type="ARBA" id="ARBA00022801"/>
    </source>
</evidence>
<evidence type="ECO:0000256" key="13">
    <source>
        <dbReference type="RuleBase" id="RU367080"/>
    </source>
</evidence>
<dbReference type="GO" id="GO:0005737">
    <property type="term" value="C:cytoplasm"/>
    <property type="evidence" value="ECO:0007669"/>
    <property type="project" value="TreeGrafter"/>
</dbReference>
<dbReference type="GO" id="GO:0043175">
    <property type="term" value="F:RNA polymerase core enzyme binding"/>
    <property type="evidence" value="ECO:0007669"/>
    <property type="project" value="UniProtKB-UniRule"/>
</dbReference>
<accession>A0A8T2M5C4</accession>
<dbReference type="Gene3D" id="1.25.40.820">
    <property type="match status" value="1"/>
</dbReference>
<feature type="region of interest" description="Disordered" evidence="14">
    <location>
        <begin position="347"/>
        <end position="379"/>
    </location>
</feature>